<name>A0A643FZJ0_9BURK</name>
<protein>
    <submittedName>
        <fullName evidence="1">Uncharacterized protein</fullName>
    </submittedName>
</protein>
<dbReference type="Proteomes" id="UP000397656">
    <property type="component" value="Chromosome 2"/>
</dbReference>
<reference evidence="1 2" key="1">
    <citation type="submission" date="2020-10" db="EMBL/GenBank/DDBJ databases">
        <title>Complete genome sequence of Cupriavidus basilensis CCUG 49340T.</title>
        <authorList>
            <person name="Salva-Serra F."/>
            <person name="Donoso R.A."/>
            <person name="Cho K.H."/>
            <person name="Yoo J.A."/>
            <person name="Lee K."/>
            <person name="Yoon S.-H."/>
            <person name="Perez-Pantoja D."/>
            <person name="Moore E.R.B."/>
        </authorList>
    </citation>
    <scope>NUCLEOTIDE SEQUENCE [LARGE SCALE GENOMIC DNA]</scope>
    <source>
        <strain evidence="2">CCUG 49340</strain>
    </source>
</reference>
<evidence type="ECO:0000313" key="1">
    <source>
        <dbReference type="EMBL" id="QOT81120.1"/>
    </source>
</evidence>
<evidence type="ECO:0000313" key="2">
    <source>
        <dbReference type="Proteomes" id="UP000397656"/>
    </source>
</evidence>
<dbReference type="GeneID" id="98404716"/>
<gene>
    <name evidence="1" type="ORF">F7R26_027600</name>
</gene>
<proteinExistence type="predicted"/>
<sequence>MQDQALPPTVTCLQGLRELAALLTAGSLLQSATLQVIAEYERHARTSEDNYCARRHSWD</sequence>
<organism evidence="1 2">
    <name type="scientific">Cupriavidus basilensis</name>
    <dbReference type="NCBI Taxonomy" id="68895"/>
    <lineage>
        <taxon>Bacteria</taxon>
        <taxon>Pseudomonadati</taxon>
        <taxon>Pseudomonadota</taxon>
        <taxon>Betaproteobacteria</taxon>
        <taxon>Burkholderiales</taxon>
        <taxon>Burkholderiaceae</taxon>
        <taxon>Cupriavidus</taxon>
    </lineage>
</organism>
<dbReference type="EMBL" id="CP062804">
    <property type="protein sequence ID" value="QOT81120.1"/>
    <property type="molecule type" value="Genomic_DNA"/>
</dbReference>
<accession>A0A643FZJ0</accession>
<dbReference type="RefSeq" id="WP_150984642.1">
    <property type="nucleotide sequence ID" value="NZ_CP062804.1"/>
</dbReference>
<dbReference type="AlphaFoldDB" id="A0A643FZJ0"/>